<feature type="domain" description="F-BAR" evidence="2">
    <location>
        <begin position="2"/>
        <end position="97"/>
    </location>
</feature>
<proteinExistence type="predicted"/>
<evidence type="ECO:0000313" key="3">
    <source>
        <dbReference type="EMBL" id="KAK9761944.1"/>
    </source>
</evidence>
<organism evidence="3 4">
    <name type="scientific">Basidiobolus ranarum</name>
    <dbReference type="NCBI Taxonomy" id="34480"/>
    <lineage>
        <taxon>Eukaryota</taxon>
        <taxon>Fungi</taxon>
        <taxon>Fungi incertae sedis</taxon>
        <taxon>Zoopagomycota</taxon>
        <taxon>Entomophthoromycotina</taxon>
        <taxon>Basidiobolomycetes</taxon>
        <taxon>Basidiobolales</taxon>
        <taxon>Basidiobolaceae</taxon>
        <taxon>Basidiobolus</taxon>
    </lineage>
</organism>
<dbReference type="PROSITE" id="PS51741">
    <property type="entry name" value="F_BAR"/>
    <property type="match status" value="1"/>
</dbReference>
<dbReference type="EMBL" id="JASJQH010001153">
    <property type="protein sequence ID" value="KAK9761944.1"/>
    <property type="molecule type" value="Genomic_DNA"/>
</dbReference>
<dbReference type="InterPro" id="IPR027267">
    <property type="entry name" value="AH/BAR_dom_sf"/>
</dbReference>
<evidence type="ECO:0000256" key="1">
    <source>
        <dbReference type="PROSITE-ProRule" id="PRU01077"/>
    </source>
</evidence>
<accession>A0ABR2WKA1</accession>
<dbReference type="SUPFAM" id="SSF103657">
    <property type="entry name" value="BAR/IMD domain-like"/>
    <property type="match status" value="1"/>
</dbReference>
<dbReference type="PANTHER" id="PTHR23065">
    <property type="entry name" value="PROLINE-SERINE-THREONINE PHOSPHATASE INTERACTING PROTEIN 1"/>
    <property type="match status" value="1"/>
</dbReference>
<keyword evidence="4" id="KW-1185">Reference proteome</keyword>
<evidence type="ECO:0000313" key="4">
    <source>
        <dbReference type="Proteomes" id="UP001479436"/>
    </source>
</evidence>
<dbReference type="InterPro" id="IPR031160">
    <property type="entry name" value="F_BAR_dom"/>
</dbReference>
<reference evidence="3 4" key="1">
    <citation type="submission" date="2023-04" db="EMBL/GenBank/DDBJ databases">
        <title>Genome of Basidiobolus ranarum AG-B5.</title>
        <authorList>
            <person name="Stajich J.E."/>
            <person name="Carter-House D."/>
            <person name="Gryganskyi A."/>
        </authorList>
    </citation>
    <scope>NUCLEOTIDE SEQUENCE [LARGE SCALE GENOMIC DNA]</scope>
    <source>
        <strain evidence="3 4">AG-B5</strain>
    </source>
</reference>
<dbReference type="Proteomes" id="UP001479436">
    <property type="component" value="Unassembled WGS sequence"/>
</dbReference>
<dbReference type="PANTHER" id="PTHR23065:SF17">
    <property type="entry name" value="RHO-GTPASE-ACTIVATING PROTEIN RGD2"/>
    <property type="match status" value="1"/>
</dbReference>
<comment type="caution">
    <text evidence="3">The sequence shown here is derived from an EMBL/GenBank/DDBJ whole genome shotgun (WGS) entry which is preliminary data.</text>
</comment>
<name>A0ABR2WKA1_9FUNG</name>
<keyword evidence="1" id="KW-0175">Coiled coil</keyword>
<dbReference type="Pfam" id="PF00611">
    <property type="entry name" value="FCH"/>
    <property type="match status" value="1"/>
</dbReference>
<dbReference type="SMART" id="SM00055">
    <property type="entry name" value="FCH"/>
    <property type="match status" value="1"/>
</dbReference>
<dbReference type="InterPro" id="IPR001060">
    <property type="entry name" value="FCH_dom"/>
</dbReference>
<sequence length="97" mass="11121">MLTFENSFWTSDYRSGISRLNEKLHQGSIECEEILGFLKERSSIEEQYGSKLCELGKKKSKNGGFSKDDGASLKRTFDCLKKECFELGEFYKQNASD</sequence>
<evidence type="ECO:0000259" key="2">
    <source>
        <dbReference type="PROSITE" id="PS51741"/>
    </source>
</evidence>
<gene>
    <name evidence="3" type="primary">rga8_2</name>
    <name evidence="3" type="ORF">K7432_012755</name>
</gene>
<dbReference type="Gene3D" id="1.20.1270.60">
    <property type="entry name" value="Arfaptin homology (AH) domain/BAR domain"/>
    <property type="match status" value="1"/>
</dbReference>
<feature type="non-terminal residue" evidence="3">
    <location>
        <position position="97"/>
    </location>
</feature>
<protein>
    <submittedName>
        <fullName evidence="3">Rho-GTPase-activating protein 8</fullName>
    </submittedName>
</protein>